<feature type="region of interest" description="Disordered" evidence="3">
    <location>
        <begin position="1"/>
        <end position="28"/>
    </location>
</feature>
<comment type="similarity">
    <text evidence="1">Belongs to the FYV7 family.</text>
</comment>
<reference evidence="4 5" key="1">
    <citation type="journal article" date="2007" name="Nat. Biotechnol.">
        <title>Genome sequence of the lignocellulose-bioconverting and xylose-fermenting yeast Pichia stipitis.</title>
        <authorList>
            <person name="Jeffries T.W."/>
            <person name="Grigoriev I.V."/>
            <person name="Grimwood J."/>
            <person name="Laplaza J.M."/>
            <person name="Aerts A."/>
            <person name="Salamov A."/>
            <person name="Schmutz J."/>
            <person name="Lindquist E."/>
            <person name="Dehal P."/>
            <person name="Shapiro H."/>
            <person name="Jin Y.S."/>
            <person name="Passoth V."/>
            <person name="Richardson P.M."/>
        </authorList>
    </citation>
    <scope>NUCLEOTIDE SEQUENCE [LARGE SCALE GENOMIC DNA]</scope>
    <source>
        <strain evidence="5">ATCC 58785 / CBS 6054 / NBRC 10063 / NRRL Y-11545</strain>
    </source>
</reference>
<dbReference type="Proteomes" id="UP000002258">
    <property type="component" value="Chromosome 3"/>
</dbReference>
<proteinExistence type="inferred from homology"/>
<evidence type="ECO:0000256" key="2">
    <source>
        <dbReference type="ARBA" id="ARBA00018780"/>
    </source>
</evidence>
<evidence type="ECO:0000313" key="5">
    <source>
        <dbReference type="Proteomes" id="UP000002258"/>
    </source>
</evidence>
<dbReference type="STRING" id="322104.A3LR44"/>
<dbReference type="KEGG" id="pic:PICST_30557"/>
<dbReference type="Pfam" id="PF08524">
    <property type="entry name" value="rRNA_processing"/>
    <property type="match status" value="1"/>
</dbReference>
<gene>
    <name evidence="4" type="ORF">PICST_30557</name>
</gene>
<feature type="compositionally biased region" description="Basic and acidic residues" evidence="3">
    <location>
        <begin position="52"/>
        <end position="62"/>
    </location>
</feature>
<dbReference type="GeneID" id="4837947"/>
<accession>A3LR44</accession>
<dbReference type="InParanoid" id="A3LR44"/>
<evidence type="ECO:0000313" key="4">
    <source>
        <dbReference type="EMBL" id="ABN65321.1"/>
    </source>
</evidence>
<dbReference type="InterPro" id="IPR013730">
    <property type="entry name" value="Fyv7/TAP26"/>
</dbReference>
<dbReference type="EMBL" id="CP000497">
    <property type="protein sequence ID" value="ABN65321.1"/>
    <property type="molecule type" value="Genomic_DNA"/>
</dbReference>
<evidence type="ECO:0000256" key="1">
    <source>
        <dbReference type="ARBA" id="ARBA00006800"/>
    </source>
</evidence>
<dbReference type="FunCoup" id="A3LR44">
    <property type="interactions" value="97"/>
</dbReference>
<dbReference type="RefSeq" id="XP_001383350.1">
    <property type="nucleotide sequence ID" value="XM_001383313.1"/>
</dbReference>
<dbReference type="OMA" id="MGPKIDD"/>
<dbReference type="OrthoDB" id="2135053at2759"/>
<feature type="region of interest" description="Disordered" evidence="3">
    <location>
        <begin position="52"/>
        <end position="169"/>
    </location>
</feature>
<organism evidence="4 5">
    <name type="scientific">Scheffersomyces stipitis (strain ATCC 58785 / CBS 6054 / NBRC 10063 / NRRL Y-11545)</name>
    <name type="common">Yeast</name>
    <name type="synonym">Pichia stipitis</name>
    <dbReference type="NCBI Taxonomy" id="322104"/>
    <lineage>
        <taxon>Eukaryota</taxon>
        <taxon>Fungi</taxon>
        <taxon>Dikarya</taxon>
        <taxon>Ascomycota</taxon>
        <taxon>Saccharomycotina</taxon>
        <taxon>Pichiomycetes</taxon>
        <taxon>Debaryomycetaceae</taxon>
        <taxon>Scheffersomyces</taxon>
    </lineage>
</organism>
<dbReference type="HOGENOM" id="CLU_105541_0_0_1"/>
<keyword evidence="5" id="KW-1185">Reference proteome</keyword>
<feature type="compositionally biased region" description="Basic and acidic residues" evidence="3">
    <location>
        <begin position="80"/>
        <end position="143"/>
    </location>
</feature>
<dbReference type="AlphaFoldDB" id="A3LR44"/>
<dbReference type="eggNOG" id="KOG4851">
    <property type="taxonomic scope" value="Eukaryota"/>
</dbReference>
<name>A3LR44_PICST</name>
<protein>
    <recommendedName>
        <fullName evidence="2">rRNA-processing protein FYV7</fullName>
    </recommendedName>
</protein>
<evidence type="ECO:0000256" key="3">
    <source>
        <dbReference type="SAM" id="MobiDB-lite"/>
    </source>
</evidence>
<sequence>MAFDKPGRGGKSFRGKSRSSYVDMRETKSRDIKKALTHRARLRKSYFKLLEKEGMSTPRDEIDNTSIYQLESGEDEADQIQERRERKPLPKQEKVKPMNFAERAKIAKQRKEENRKAKLEDVRERRQTIERKNREREKRKERISQTTKTGQPRMGPRINNLLDKIKKDM</sequence>